<comment type="caution">
    <text evidence="1">The sequence shown here is derived from an EMBL/GenBank/DDBJ whole genome shotgun (WGS) entry which is preliminary data.</text>
</comment>
<dbReference type="AlphaFoldDB" id="A0A438HT23"/>
<organism evidence="1 2">
    <name type="scientific">Vitis vinifera</name>
    <name type="common">Grape</name>
    <dbReference type="NCBI Taxonomy" id="29760"/>
    <lineage>
        <taxon>Eukaryota</taxon>
        <taxon>Viridiplantae</taxon>
        <taxon>Streptophyta</taxon>
        <taxon>Embryophyta</taxon>
        <taxon>Tracheophyta</taxon>
        <taxon>Spermatophyta</taxon>
        <taxon>Magnoliopsida</taxon>
        <taxon>eudicotyledons</taxon>
        <taxon>Gunneridae</taxon>
        <taxon>Pentapetalae</taxon>
        <taxon>rosids</taxon>
        <taxon>Vitales</taxon>
        <taxon>Vitaceae</taxon>
        <taxon>Viteae</taxon>
        <taxon>Vitis</taxon>
    </lineage>
</organism>
<reference evidence="1 2" key="1">
    <citation type="journal article" date="2018" name="PLoS Genet.">
        <title>Population sequencing reveals clonal diversity and ancestral inbreeding in the grapevine cultivar Chardonnay.</title>
        <authorList>
            <person name="Roach M.J."/>
            <person name="Johnson D.L."/>
            <person name="Bohlmann J."/>
            <person name="van Vuuren H.J."/>
            <person name="Jones S.J."/>
            <person name="Pretorius I.S."/>
            <person name="Schmidt S.A."/>
            <person name="Borneman A.R."/>
        </authorList>
    </citation>
    <scope>NUCLEOTIDE SEQUENCE [LARGE SCALE GENOMIC DNA]</scope>
    <source>
        <strain evidence="2">cv. Chardonnay</strain>
        <tissue evidence="1">Leaf</tissue>
    </source>
</reference>
<accession>A0A438HT23</accession>
<name>A0A438HT23_VITVI</name>
<evidence type="ECO:0000313" key="2">
    <source>
        <dbReference type="Proteomes" id="UP000288805"/>
    </source>
</evidence>
<dbReference type="Proteomes" id="UP000288805">
    <property type="component" value="Unassembled WGS sequence"/>
</dbReference>
<dbReference type="EMBL" id="QGNW01000182">
    <property type="protein sequence ID" value="RVW87621.1"/>
    <property type="molecule type" value="Genomic_DNA"/>
</dbReference>
<sequence length="120" mass="13697">MEARFAAQKKEMEEEYQRQADEMYFFGYCCCMKKNGIMHDILSLPSDEEDAAPEDWIHSMDGVAGFRLASLDDRLRFHLSWTQSPRLGLAVIVSDRPLLIVGHPNGCTLSHLIRLVQIPS</sequence>
<protein>
    <submittedName>
        <fullName evidence="1">Uncharacterized protein</fullName>
    </submittedName>
</protein>
<evidence type="ECO:0000313" key="1">
    <source>
        <dbReference type="EMBL" id="RVW87621.1"/>
    </source>
</evidence>
<proteinExistence type="predicted"/>
<gene>
    <name evidence="1" type="ORF">CK203_041195</name>
</gene>